<dbReference type="Proteomes" id="UP001279734">
    <property type="component" value="Unassembled WGS sequence"/>
</dbReference>
<keyword evidence="2" id="KW-1185">Reference proteome</keyword>
<reference evidence="1" key="1">
    <citation type="submission" date="2023-05" db="EMBL/GenBank/DDBJ databases">
        <title>Nepenthes gracilis genome sequencing.</title>
        <authorList>
            <person name="Fukushima K."/>
        </authorList>
    </citation>
    <scope>NUCLEOTIDE SEQUENCE</scope>
    <source>
        <strain evidence="1">SING2019-196</strain>
    </source>
</reference>
<organism evidence="1 2">
    <name type="scientific">Nepenthes gracilis</name>
    <name type="common">Slender pitcher plant</name>
    <dbReference type="NCBI Taxonomy" id="150966"/>
    <lineage>
        <taxon>Eukaryota</taxon>
        <taxon>Viridiplantae</taxon>
        <taxon>Streptophyta</taxon>
        <taxon>Embryophyta</taxon>
        <taxon>Tracheophyta</taxon>
        <taxon>Spermatophyta</taxon>
        <taxon>Magnoliopsida</taxon>
        <taxon>eudicotyledons</taxon>
        <taxon>Gunneridae</taxon>
        <taxon>Pentapetalae</taxon>
        <taxon>Caryophyllales</taxon>
        <taxon>Nepenthaceae</taxon>
        <taxon>Nepenthes</taxon>
    </lineage>
</organism>
<sequence>MVFVLGGGLFGAGGDLITHDAASDRGRNGAIRVFVLEGGDVGFLAPSYSFDAELDDLDVDVCYPGSFW</sequence>
<comment type="caution">
    <text evidence="1">The sequence shown here is derived from an EMBL/GenBank/DDBJ whole genome shotgun (WGS) entry which is preliminary data.</text>
</comment>
<accession>A0AAD3TM34</accession>
<evidence type="ECO:0000313" key="2">
    <source>
        <dbReference type="Proteomes" id="UP001279734"/>
    </source>
</evidence>
<evidence type="ECO:0000313" key="1">
    <source>
        <dbReference type="EMBL" id="GMH31957.1"/>
    </source>
</evidence>
<dbReference type="AlphaFoldDB" id="A0AAD3TM34"/>
<name>A0AAD3TM34_NEPGR</name>
<protein>
    <submittedName>
        <fullName evidence="1">Uncharacterized protein</fullName>
    </submittedName>
</protein>
<dbReference type="EMBL" id="BSYO01000046">
    <property type="protein sequence ID" value="GMH31957.1"/>
    <property type="molecule type" value="Genomic_DNA"/>
</dbReference>
<gene>
    <name evidence="1" type="ORF">Nepgr_033801</name>
</gene>
<proteinExistence type="predicted"/>